<keyword evidence="2" id="KW-1185">Reference proteome</keyword>
<feature type="compositionally biased region" description="Basic and acidic residues" evidence="1">
    <location>
        <begin position="93"/>
        <end position="105"/>
    </location>
</feature>
<name>A0A914WH72_9BILA</name>
<evidence type="ECO:0000256" key="1">
    <source>
        <dbReference type="SAM" id="MobiDB-lite"/>
    </source>
</evidence>
<reference evidence="3" key="1">
    <citation type="submission" date="2022-11" db="UniProtKB">
        <authorList>
            <consortium name="WormBaseParasite"/>
        </authorList>
    </citation>
    <scope>IDENTIFICATION</scope>
</reference>
<evidence type="ECO:0000313" key="3">
    <source>
        <dbReference type="WBParaSite" id="PSAMB.scaffold3size181960.g466.t1"/>
    </source>
</evidence>
<feature type="region of interest" description="Disordered" evidence="1">
    <location>
        <begin position="88"/>
        <end position="112"/>
    </location>
</feature>
<feature type="region of interest" description="Disordered" evidence="1">
    <location>
        <begin position="1"/>
        <end position="34"/>
    </location>
</feature>
<proteinExistence type="predicted"/>
<accession>A0A914WH72</accession>
<sequence length="112" mass="12235">MTTVGRPLPSQSSAAAQRARRVGGADSPTSAASPLAINAISAINTLRFTIVAHATIGHPRVNSGEEKRKARASAVYIYIDRPSYKRQGQKLATKYERVRGREKESSSTLRRR</sequence>
<dbReference type="Proteomes" id="UP000887566">
    <property type="component" value="Unplaced"/>
</dbReference>
<dbReference type="AlphaFoldDB" id="A0A914WH72"/>
<evidence type="ECO:0000313" key="2">
    <source>
        <dbReference type="Proteomes" id="UP000887566"/>
    </source>
</evidence>
<dbReference type="WBParaSite" id="PSAMB.scaffold3size181960.g466.t1">
    <property type="protein sequence ID" value="PSAMB.scaffold3size181960.g466.t1"/>
    <property type="gene ID" value="PSAMB.scaffold3size181960.g466"/>
</dbReference>
<organism evidence="2 3">
    <name type="scientific">Plectus sambesii</name>
    <dbReference type="NCBI Taxonomy" id="2011161"/>
    <lineage>
        <taxon>Eukaryota</taxon>
        <taxon>Metazoa</taxon>
        <taxon>Ecdysozoa</taxon>
        <taxon>Nematoda</taxon>
        <taxon>Chromadorea</taxon>
        <taxon>Plectida</taxon>
        <taxon>Plectina</taxon>
        <taxon>Plectoidea</taxon>
        <taxon>Plectidae</taxon>
        <taxon>Plectus</taxon>
    </lineage>
</organism>
<protein>
    <submittedName>
        <fullName evidence="3">Uncharacterized protein</fullName>
    </submittedName>
</protein>